<keyword evidence="2" id="KW-0378">Hydrolase</keyword>
<dbReference type="SUPFAM" id="SSF53474">
    <property type="entry name" value="alpha/beta-Hydrolases"/>
    <property type="match status" value="1"/>
</dbReference>
<comment type="caution">
    <text evidence="2">The sequence shown here is derived from an EMBL/GenBank/DDBJ whole genome shotgun (WGS) entry which is preliminary data.</text>
</comment>
<accession>A0ABD6DFY1</accession>
<dbReference type="PANTHER" id="PTHR43798">
    <property type="entry name" value="MONOACYLGLYCEROL LIPASE"/>
    <property type="match status" value="1"/>
</dbReference>
<organism evidence="2 3">
    <name type="scientific">Haloarchaeobius litoreus</name>
    <dbReference type="NCBI Taxonomy" id="755306"/>
    <lineage>
        <taxon>Archaea</taxon>
        <taxon>Methanobacteriati</taxon>
        <taxon>Methanobacteriota</taxon>
        <taxon>Stenosarchaea group</taxon>
        <taxon>Halobacteria</taxon>
        <taxon>Halobacteriales</taxon>
        <taxon>Halorubellaceae</taxon>
        <taxon>Haloarchaeobius</taxon>
    </lineage>
</organism>
<sequence length="279" mass="30344">MPTVRTDDIETHYVKQGDGPPVVFVHGMLMSTSMWKHQLDALEDSFTTIAYDVRGHGRTGGSGRSSYSIELFAADLAALFDALDIDRAVVCGLSMGGAIAQAFAAAHPERVAGLVLADTFPAGPLPLTGRLAMANVRFLARLDRLVDYRTLNRWQLRVGNWLLPGVAGDAETVQRLVEDAPHISHDEFVKIADATAGFQHEPVDLSVVTAPTLVMHGEHLPMANEETTARLLDQLRNADPVAHVVPDSGHASNIDNPDFFTAQLREFLTERAYPEAVLS</sequence>
<gene>
    <name evidence="2" type="ORF">ACFSBL_06100</name>
</gene>
<dbReference type="AlphaFoldDB" id="A0ABD6DFY1"/>
<name>A0ABD6DFY1_9EURY</name>
<proteinExistence type="predicted"/>
<feature type="domain" description="AB hydrolase-1" evidence="1">
    <location>
        <begin position="20"/>
        <end position="257"/>
    </location>
</feature>
<dbReference type="Gene3D" id="3.40.50.1820">
    <property type="entry name" value="alpha/beta hydrolase"/>
    <property type="match status" value="1"/>
</dbReference>
<dbReference type="PANTHER" id="PTHR43798:SF33">
    <property type="entry name" value="HYDROLASE, PUTATIVE (AFU_ORTHOLOGUE AFUA_2G14860)-RELATED"/>
    <property type="match status" value="1"/>
</dbReference>
<dbReference type="Proteomes" id="UP001597034">
    <property type="component" value="Unassembled WGS sequence"/>
</dbReference>
<dbReference type="Pfam" id="PF00561">
    <property type="entry name" value="Abhydrolase_1"/>
    <property type="match status" value="1"/>
</dbReference>
<evidence type="ECO:0000313" key="2">
    <source>
        <dbReference type="EMBL" id="MFD1645249.1"/>
    </source>
</evidence>
<evidence type="ECO:0000259" key="1">
    <source>
        <dbReference type="Pfam" id="PF00561"/>
    </source>
</evidence>
<dbReference type="RefSeq" id="WP_256399239.1">
    <property type="nucleotide sequence ID" value="NZ_JANHJR010000001.1"/>
</dbReference>
<dbReference type="PRINTS" id="PR00111">
    <property type="entry name" value="ABHYDROLASE"/>
</dbReference>
<keyword evidence="3" id="KW-1185">Reference proteome</keyword>
<dbReference type="InterPro" id="IPR000073">
    <property type="entry name" value="AB_hydrolase_1"/>
</dbReference>
<protein>
    <submittedName>
        <fullName evidence="2">Alpha/beta fold hydrolase</fullName>
    </submittedName>
</protein>
<dbReference type="GO" id="GO:0016787">
    <property type="term" value="F:hydrolase activity"/>
    <property type="evidence" value="ECO:0007669"/>
    <property type="project" value="UniProtKB-KW"/>
</dbReference>
<dbReference type="EMBL" id="JBHUDO010000002">
    <property type="protein sequence ID" value="MFD1645249.1"/>
    <property type="molecule type" value="Genomic_DNA"/>
</dbReference>
<evidence type="ECO:0000313" key="3">
    <source>
        <dbReference type="Proteomes" id="UP001597034"/>
    </source>
</evidence>
<dbReference type="InterPro" id="IPR050266">
    <property type="entry name" value="AB_hydrolase_sf"/>
</dbReference>
<dbReference type="InterPro" id="IPR029058">
    <property type="entry name" value="AB_hydrolase_fold"/>
</dbReference>
<reference evidence="2 3" key="1">
    <citation type="journal article" date="2019" name="Int. J. Syst. Evol. Microbiol.">
        <title>The Global Catalogue of Microorganisms (GCM) 10K type strain sequencing project: providing services to taxonomists for standard genome sequencing and annotation.</title>
        <authorList>
            <consortium name="The Broad Institute Genomics Platform"/>
            <consortium name="The Broad Institute Genome Sequencing Center for Infectious Disease"/>
            <person name="Wu L."/>
            <person name="Ma J."/>
        </authorList>
    </citation>
    <scope>NUCLEOTIDE SEQUENCE [LARGE SCALE GENOMIC DNA]</scope>
    <source>
        <strain evidence="2 3">CGMCC 1.10390</strain>
    </source>
</reference>